<evidence type="ECO:0000313" key="2">
    <source>
        <dbReference type="EMBL" id="GAA2881696.1"/>
    </source>
</evidence>
<feature type="region of interest" description="Disordered" evidence="1">
    <location>
        <begin position="36"/>
        <end position="77"/>
    </location>
</feature>
<name>A0ABP6IKR9_9ACTN</name>
<feature type="compositionally biased region" description="Gly residues" evidence="1">
    <location>
        <begin position="65"/>
        <end position="77"/>
    </location>
</feature>
<dbReference type="Proteomes" id="UP001500831">
    <property type="component" value="Unassembled WGS sequence"/>
</dbReference>
<evidence type="ECO:0000313" key="3">
    <source>
        <dbReference type="Proteomes" id="UP001500831"/>
    </source>
</evidence>
<accession>A0ABP6IKR9</accession>
<proteinExistence type="predicted"/>
<comment type="caution">
    <text evidence="2">The sequence shown here is derived from an EMBL/GenBank/DDBJ whole genome shotgun (WGS) entry which is preliminary data.</text>
</comment>
<keyword evidence="3" id="KW-1185">Reference proteome</keyword>
<dbReference type="EMBL" id="BAAAVI010000032">
    <property type="protein sequence ID" value="GAA2881696.1"/>
    <property type="molecule type" value="Genomic_DNA"/>
</dbReference>
<gene>
    <name evidence="2" type="ORF">GCM10010517_44730</name>
</gene>
<organism evidence="2 3">
    <name type="scientific">Streptosporangium fragile</name>
    <dbReference type="NCBI Taxonomy" id="46186"/>
    <lineage>
        <taxon>Bacteria</taxon>
        <taxon>Bacillati</taxon>
        <taxon>Actinomycetota</taxon>
        <taxon>Actinomycetes</taxon>
        <taxon>Streptosporangiales</taxon>
        <taxon>Streptosporangiaceae</taxon>
        <taxon>Streptosporangium</taxon>
    </lineage>
</organism>
<protein>
    <submittedName>
        <fullName evidence="2">Uncharacterized protein</fullName>
    </submittedName>
</protein>
<sequence>MPRNAAAPALDGGHPSEPGVFYEIFGIDRGAGRLPVHGFPAVSPGGRDRRAHPARLPRPDPAGAGAAGGGPGSAAHH</sequence>
<reference evidence="3" key="1">
    <citation type="journal article" date="2019" name="Int. J. Syst. Evol. Microbiol.">
        <title>The Global Catalogue of Microorganisms (GCM) 10K type strain sequencing project: providing services to taxonomists for standard genome sequencing and annotation.</title>
        <authorList>
            <consortium name="The Broad Institute Genomics Platform"/>
            <consortium name="The Broad Institute Genome Sequencing Center for Infectious Disease"/>
            <person name="Wu L."/>
            <person name="Ma J."/>
        </authorList>
    </citation>
    <scope>NUCLEOTIDE SEQUENCE [LARGE SCALE GENOMIC DNA]</scope>
    <source>
        <strain evidence="3">JCM 6242</strain>
    </source>
</reference>
<evidence type="ECO:0000256" key="1">
    <source>
        <dbReference type="SAM" id="MobiDB-lite"/>
    </source>
</evidence>